<reference evidence="3 4" key="1">
    <citation type="submission" date="2023-08" db="EMBL/GenBank/DDBJ databases">
        <title>Pleionea litopenaei sp. nov., isolated from stomach of juvenile Litopenaeus vannamei.</title>
        <authorList>
            <person name="Rho A.M."/>
            <person name="Hwang C.Y."/>
        </authorList>
    </citation>
    <scope>NUCLEOTIDE SEQUENCE [LARGE SCALE GENOMIC DNA]</scope>
    <source>
        <strain evidence="3 4">HL-JVS1</strain>
    </source>
</reference>
<feature type="transmembrane region" description="Helical" evidence="2">
    <location>
        <begin position="56"/>
        <end position="75"/>
    </location>
</feature>
<protein>
    <submittedName>
        <fullName evidence="3">Uncharacterized protein</fullName>
    </submittedName>
</protein>
<keyword evidence="2" id="KW-1133">Transmembrane helix</keyword>
<keyword evidence="2" id="KW-0812">Transmembrane</keyword>
<dbReference type="EMBL" id="CP133548">
    <property type="protein sequence ID" value="WMS85573.1"/>
    <property type="molecule type" value="Genomic_DNA"/>
</dbReference>
<keyword evidence="2" id="KW-0472">Membrane</keyword>
<feature type="compositionally biased region" description="Basic and acidic residues" evidence="1">
    <location>
        <begin position="100"/>
        <end position="112"/>
    </location>
</feature>
<gene>
    <name evidence="3" type="ORF">Q9312_10145</name>
</gene>
<organism evidence="3 4">
    <name type="scientific">Pleionea litopenaei</name>
    <dbReference type="NCBI Taxonomy" id="3070815"/>
    <lineage>
        <taxon>Bacteria</taxon>
        <taxon>Pseudomonadati</taxon>
        <taxon>Pseudomonadota</taxon>
        <taxon>Gammaproteobacteria</taxon>
        <taxon>Oceanospirillales</taxon>
        <taxon>Pleioneaceae</taxon>
        <taxon>Pleionea</taxon>
    </lineage>
</organism>
<evidence type="ECO:0000256" key="2">
    <source>
        <dbReference type="SAM" id="Phobius"/>
    </source>
</evidence>
<evidence type="ECO:0000256" key="1">
    <source>
        <dbReference type="SAM" id="MobiDB-lite"/>
    </source>
</evidence>
<feature type="compositionally biased region" description="Polar residues" evidence="1">
    <location>
        <begin position="86"/>
        <end position="99"/>
    </location>
</feature>
<dbReference type="AlphaFoldDB" id="A0AA51RQB0"/>
<accession>A0AA51RQB0</accession>
<sequence>MSRVIGDSKKLKQSTINLPVLILGLALIVLSLLTQFAPQLISEWLPSPVLTFIQEQFILCLFIGFSITSIARIIPKLMTAKAASMRQPNSVESMSTNDYSNRHSTDTSNVDSRHELEASSFAHRESSDEKLFDLDETPAWSSQPTPNIDWSPLKGGGANFQTHQLRQVNADLVRVEISWQMKLFALVFAGFGGVFSVAFFVSSGEIIPSLIGSVFLVIGIAIYYFSSTPRIFDRQLGYYWKGRLKDVSLSNIRELDDHCALDDIYGIQIVTEYVRGNKSSYHSYELNLVLNNGSRLCVTDHGSKRKVNEQALALSTFLNKPLLSR</sequence>
<keyword evidence="4" id="KW-1185">Reference proteome</keyword>
<dbReference type="Proteomes" id="UP001239782">
    <property type="component" value="Chromosome"/>
</dbReference>
<evidence type="ECO:0000313" key="3">
    <source>
        <dbReference type="EMBL" id="WMS85573.1"/>
    </source>
</evidence>
<name>A0AA51RQB0_9GAMM</name>
<evidence type="ECO:0000313" key="4">
    <source>
        <dbReference type="Proteomes" id="UP001239782"/>
    </source>
</evidence>
<proteinExistence type="predicted"/>
<feature type="transmembrane region" description="Helical" evidence="2">
    <location>
        <begin position="206"/>
        <end position="225"/>
    </location>
</feature>
<dbReference type="KEGG" id="plei:Q9312_10145"/>
<feature type="transmembrane region" description="Helical" evidence="2">
    <location>
        <begin position="16"/>
        <end position="36"/>
    </location>
</feature>
<dbReference type="RefSeq" id="WP_309200726.1">
    <property type="nucleotide sequence ID" value="NZ_CP133548.1"/>
</dbReference>
<feature type="transmembrane region" description="Helical" evidence="2">
    <location>
        <begin position="183"/>
        <end position="200"/>
    </location>
</feature>
<feature type="region of interest" description="Disordered" evidence="1">
    <location>
        <begin position="85"/>
        <end position="112"/>
    </location>
</feature>